<accession>A0A3M0A4D3</accession>
<dbReference type="Gene3D" id="3.10.20.10">
    <property type="match status" value="2"/>
</dbReference>
<comment type="caution">
    <text evidence="2">The sequence shown here is derived from an EMBL/GenBank/DDBJ whole genome shotgun (WGS) entry which is preliminary data.</text>
</comment>
<dbReference type="OrthoDB" id="850243at2"/>
<organism evidence="2 3">
    <name type="scientific">Umboniibacter marinipuniceus</name>
    <dbReference type="NCBI Taxonomy" id="569599"/>
    <lineage>
        <taxon>Bacteria</taxon>
        <taxon>Pseudomonadati</taxon>
        <taxon>Pseudomonadota</taxon>
        <taxon>Gammaproteobacteria</taxon>
        <taxon>Cellvibrionales</taxon>
        <taxon>Cellvibrionaceae</taxon>
        <taxon>Umboniibacter</taxon>
    </lineage>
</organism>
<dbReference type="InterPro" id="IPR011440">
    <property type="entry name" value="DUF1543"/>
</dbReference>
<protein>
    <submittedName>
        <fullName evidence="2">Uncharacterized protein DUF1543</fullName>
    </submittedName>
</protein>
<proteinExistence type="predicted"/>
<evidence type="ECO:0000259" key="1">
    <source>
        <dbReference type="Pfam" id="PF07566"/>
    </source>
</evidence>
<sequence>MKLFMAVLGGNCGNSNIEVHDVRFVVGESIDSCLDQLRREWYGDAKGLHLDSYTEVNEVDGYRVEISLQAPAADAAKLFFVNVGGYLPGKYLEFHDIGLYGCHSSNQAKQLALKKLLTRYEQSHRDDLYDVDNCIELDLLGRHYVHLIADDTAITPGPSWYGYRPIDR</sequence>
<dbReference type="Proteomes" id="UP000267187">
    <property type="component" value="Unassembled WGS sequence"/>
</dbReference>
<evidence type="ECO:0000313" key="3">
    <source>
        <dbReference type="Proteomes" id="UP000267187"/>
    </source>
</evidence>
<dbReference type="RefSeq" id="WP_121877749.1">
    <property type="nucleotide sequence ID" value="NZ_REFJ01000007.1"/>
</dbReference>
<name>A0A3M0A4D3_9GAMM</name>
<dbReference type="Pfam" id="PF07566">
    <property type="entry name" value="DUF1543"/>
    <property type="match status" value="2"/>
</dbReference>
<dbReference type="EMBL" id="REFJ01000007">
    <property type="protein sequence ID" value="RMA77628.1"/>
    <property type="molecule type" value="Genomic_DNA"/>
</dbReference>
<evidence type="ECO:0000313" key="2">
    <source>
        <dbReference type="EMBL" id="RMA77628.1"/>
    </source>
</evidence>
<keyword evidence="3" id="KW-1185">Reference proteome</keyword>
<reference evidence="2 3" key="1">
    <citation type="submission" date="2018-10" db="EMBL/GenBank/DDBJ databases">
        <title>Genomic Encyclopedia of Type Strains, Phase IV (KMG-IV): sequencing the most valuable type-strain genomes for metagenomic binning, comparative biology and taxonomic classification.</title>
        <authorList>
            <person name="Goeker M."/>
        </authorList>
    </citation>
    <scope>NUCLEOTIDE SEQUENCE [LARGE SCALE GENOMIC DNA]</scope>
    <source>
        <strain evidence="2 3">DSM 25080</strain>
    </source>
</reference>
<gene>
    <name evidence="2" type="ORF">DFR27_2447</name>
</gene>
<feature type="domain" description="DUF1543" evidence="1">
    <location>
        <begin position="92"/>
        <end position="138"/>
    </location>
</feature>
<feature type="domain" description="DUF1543" evidence="1">
    <location>
        <begin position="15"/>
        <end position="65"/>
    </location>
</feature>
<dbReference type="AlphaFoldDB" id="A0A3M0A4D3"/>